<evidence type="ECO:0000256" key="3">
    <source>
        <dbReference type="ARBA" id="ARBA00022679"/>
    </source>
</evidence>
<organism evidence="6">
    <name type="scientific">Papilio xuthus</name>
    <name type="common">Asian swallowtail butterfly</name>
    <dbReference type="NCBI Taxonomy" id="66420"/>
    <lineage>
        <taxon>Eukaryota</taxon>
        <taxon>Metazoa</taxon>
        <taxon>Ecdysozoa</taxon>
        <taxon>Arthropoda</taxon>
        <taxon>Hexapoda</taxon>
        <taxon>Insecta</taxon>
        <taxon>Pterygota</taxon>
        <taxon>Neoptera</taxon>
        <taxon>Endopterygota</taxon>
        <taxon>Lepidoptera</taxon>
        <taxon>Glossata</taxon>
        <taxon>Ditrysia</taxon>
        <taxon>Papilionoidea</taxon>
        <taxon>Papilionidae</taxon>
        <taxon>Papilioninae</taxon>
        <taxon>Papilio</taxon>
    </lineage>
</organism>
<dbReference type="KEGG" id="pxu:106118703"/>
<dbReference type="PANTHER" id="PTHR48043">
    <property type="entry name" value="EG:EG0003.4 PROTEIN-RELATED"/>
    <property type="match status" value="1"/>
</dbReference>
<keyword evidence="5" id="KW-0812">Transmembrane</keyword>
<keyword evidence="5" id="KW-0732">Signal</keyword>
<evidence type="ECO:0000256" key="1">
    <source>
        <dbReference type="ARBA" id="ARBA00009995"/>
    </source>
</evidence>
<dbReference type="InterPro" id="IPR035595">
    <property type="entry name" value="UDP_glycos_trans_CS"/>
</dbReference>
<dbReference type="Proteomes" id="UP000694872">
    <property type="component" value="Unplaced"/>
</dbReference>
<dbReference type="EC" id="2.4.1.17" evidence="5"/>
<sequence>MNVSLRTLLFPLILVILFNCVNSGRILAVFPTPCISHQKVFRPLTLELLRRGHELIVITTDPMYPKRETPENLTEIDLHDISYNAKEIILNEATPNKRSPLAQVFKMTELFTNLVELQFQSDEFQKILRNNETQYDLIIIEAWVRPMLVLSHVFKAPLIQLSSFAGLVYNYEALGVPVHPLRFPTFIHKKINNQSLLDKLKEVHLFLWFKFIIASSERGENAMLRRIFGANVPTISELSDNIDLLLLNVYPMWVGNIPVPPNVVYIGGIYKDAEQDLPEDLKLFLNASKHGVIYFSLGSNVKSSQLCTETIEMFLEVFSQLPYDVIWKWDKGQLLSRTPKNIMISEWLPQSSLLKHPKVKLFITHGGLQSTEEAISAGVPLIGIPFYGDQFYNVERYEQFKIGVKIDIYNITKQHLYETIMMVIKDRSYHQNMLRLRSLMNDQPQCPLERAVWWTEHVLRQRGAAHLRSPTANITWTEYLEIDVFIVIAILILTFSASCIWLLNCLLRYLISSLFNVKFKTD</sequence>
<comment type="subcellular location">
    <subcellularLocation>
        <location evidence="5">Membrane</location>
        <topology evidence="5">Single-pass membrane protein</topology>
    </subcellularLocation>
</comment>
<dbReference type="PANTHER" id="PTHR48043:SF145">
    <property type="entry name" value="FI06409P-RELATED"/>
    <property type="match status" value="1"/>
</dbReference>
<name>A0AAJ6ZBA8_PAPXU</name>
<keyword evidence="5" id="KW-0472">Membrane</keyword>
<evidence type="ECO:0000256" key="2">
    <source>
        <dbReference type="ARBA" id="ARBA00022676"/>
    </source>
</evidence>
<gene>
    <name evidence="6" type="primary">LOC106118703</name>
</gene>
<keyword evidence="2 4" id="KW-0328">Glycosyltransferase</keyword>
<dbReference type="CDD" id="cd03784">
    <property type="entry name" value="GT1_Gtf-like"/>
    <property type="match status" value="1"/>
</dbReference>
<proteinExistence type="inferred from homology"/>
<protein>
    <recommendedName>
        <fullName evidence="5">UDP-glucuronosyltransferase</fullName>
        <ecNumber evidence="5">2.4.1.17</ecNumber>
    </recommendedName>
</protein>
<dbReference type="GeneID" id="106118703"/>
<evidence type="ECO:0000256" key="5">
    <source>
        <dbReference type="RuleBase" id="RU362059"/>
    </source>
</evidence>
<evidence type="ECO:0000313" key="6">
    <source>
        <dbReference type="RefSeq" id="XP_013168891.1"/>
    </source>
</evidence>
<comment type="catalytic activity">
    <reaction evidence="5">
        <text>glucuronate acceptor + UDP-alpha-D-glucuronate = acceptor beta-D-glucuronoside + UDP + H(+)</text>
        <dbReference type="Rhea" id="RHEA:21032"/>
        <dbReference type="ChEBI" id="CHEBI:15378"/>
        <dbReference type="ChEBI" id="CHEBI:58052"/>
        <dbReference type="ChEBI" id="CHEBI:58223"/>
        <dbReference type="ChEBI" id="CHEBI:132367"/>
        <dbReference type="ChEBI" id="CHEBI:132368"/>
        <dbReference type="EC" id="2.4.1.17"/>
    </reaction>
</comment>
<evidence type="ECO:0000256" key="4">
    <source>
        <dbReference type="RuleBase" id="RU003718"/>
    </source>
</evidence>
<dbReference type="InterPro" id="IPR002213">
    <property type="entry name" value="UDP_glucos_trans"/>
</dbReference>
<dbReference type="AlphaFoldDB" id="A0AAJ6ZBA8"/>
<dbReference type="PROSITE" id="PS00375">
    <property type="entry name" value="UDPGT"/>
    <property type="match status" value="1"/>
</dbReference>
<dbReference type="Pfam" id="PF00201">
    <property type="entry name" value="UDPGT"/>
    <property type="match status" value="1"/>
</dbReference>
<keyword evidence="5" id="KW-1133">Transmembrane helix</keyword>
<dbReference type="FunFam" id="3.40.50.2000:FF:000021">
    <property type="entry name" value="UDP-glucuronosyltransferase"/>
    <property type="match status" value="1"/>
</dbReference>
<dbReference type="GO" id="GO:0016020">
    <property type="term" value="C:membrane"/>
    <property type="evidence" value="ECO:0007669"/>
    <property type="project" value="UniProtKB-SubCell"/>
</dbReference>
<feature type="transmembrane region" description="Helical" evidence="5">
    <location>
        <begin position="484"/>
        <end position="511"/>
    </location>
</feature>
<dbReference type="RefSeq" id="XP_013168891.1">
    <property type="nucleotide sequence ID" value="XM_013313437.1"/>
</dbReference>
<dbReference type="GO" id="GO:0015020">
    <property type="term" value="F:glucuronosyltransferase activity"/>
    <property type="evidence" value="ECO:0007669"/>
    <property type="project" value="UniProtKB-EC"/>
</dbReference>
<dbReference type="InterPro" id="IPR050271">
    <property type="entry name" value="UDP-glycosyltransferase"/>
</dbReference>
<feature type="chain" id="PRO_5042318271" description="UDP-glucuronosyltransferase" evidence="5">
    <location>
        <begin position="24"/>
        <end position="522"/>
    </location>
</feature>
<feature type="signal peptide" evidence="5">
    <location>
        <begin position="1"/>
        <end position="23"/>
    </location>
</feature>
<keyword evidence="3 4" id="KW-0808">Transferase</keyword>
<dbReference type="Gene3D" id="3.40.50.2000">
    <property type="entry name" value="Glycogen Phosphorylase B"/>
    <property type="match status" value="2"/>
</dbReference>
<comment type="similarity">
    <text evidence="1 4">Belongs to the UDP-glycosyltransferase family.</text>
</comment>
<reference evidence="6" key="1">
    <citation type="submission" date="2025-08" db="UniProtKB">
        <authorList>
            <consortium name="RefSeq"/>
        </authorList>
    </citation>
    <scope>IDENTIFICATION</scope>
</reference>
<accession>A0AAJ6ZBA8</accession>
<dbReference type="SUPFAM" id="SSF53756">
    <property type="entry name" value="UDP-Glycosyltransferase/glycogen phosphorylase"/>
    <property type="match status" value="1"/>
</dbReference>